<sequence length="223" mass="26679">MKQYFLTIMALFSFTFAQERVMLEGEYTYKWGDNETVLVAKSLCYNMALRNMVESYQTFVASTTDIQNYEVRNDLIQTLSAGYLEDLTVVEERIEKEKNVAYYKLRAYVRPVEFKRALQQQVVRKLEIYKPKPVRENEYFAVLKQWELRNNDLCFIIQFKQDGGYNYEFEITYYDSDGFPLDGETIRLFSGNHKQGQIRKICQNLRNKPFETAYYEVWDTKSR</sequence>
<name>A0A382LK14_9ZZZZ</name>
<accession>A0A382LK14</accession>
<dbReference type="AlphaFoldDB" id="A0A382LK14"/>
<evidence type="ECO:0000313" key="1">
    <source>
        <dbReference type="EMBL" id="SVC36145.1"/>
    </source>
</evidence>
<proteinExistence type="predicted"/>
<protein>
    <submittedName>
        <fullName evidence="1">Uncharacterized protein</fullName>
    </submittedName>
</protein>
<organism evidence="1">
    <name type="scientific">marine metagenome</name>
    <dbReference type="NCBI Taxonomy" id="408172"/>
    <lineage>
        <taxon>unclassified sequences</taxon>
        <taxon>metagenomes</taxon>
        <taxon>ecological metagenomes</taxon>
    </lineage>
</organism>
<dbReference type="EMBL" id="UINC01087088">
    <property type="protein sequence ID" value="SVC36145.1"/>
    <property type="molecule type" value="Genomic_DNA"/>
</dbReference>
<gene>
    <name evidence="1" type="ORF">METZ01_LOCUS288999</name>
</gene>
<reference evidence="1" key="1">
    <citation type="submission" date="2018-05" db="EMBL/GenBank/DDBJ databases">
        <authorList>
            <person name="Lanie J.A."/>
            <person name="Ng W.-L."/>
            <person name="Kazmierczak K.M."/>
            <person name="Andrzejewski T.M."/>
            <person name="Davidsen T.M."/>
            <person name="Wayne K.J."/>
            <person name="Tettelin H."/>
            <person name="Glass J.I."/>
            <person name="Rusch D."/>
            <person name="Podicherti R."/>
            <person name="Tsui H.-C.T."/>
            <person name="Winkler M.E."/>
        </authorList>
    </citation>
    <scope>NUCLEOTIDE SEQUENCE</scope>
</reference>